<dbReference type="PANTHER" id="PTHR47293:SF10">
    <property type="entry name" value="JACALIN-TYPE LECTIN DOMAIN-CONTAINING PROTEIN"/>
    <property type="match status" value="1"/>
</dbReference>
<feature type="domain" description="Jacalin-type lectin" evidence="4">
    <location>
        <begin position="240"/>
        <end position="384"/>
    </location>
</feature>
<keyword evidence="2" id="KW-0430">Lectin</keyword>
<accession>A0A6D2JJQ7</accession>
<dbReference type="PANTHER" id="PTHR47293">
    <property type="entry name" value="JACALIN-RELATED LECTIN 3"/>
    <property type="match status" value="1"/>
</dbReference>
<dbReference type="SUPFAM" id="SSF51101">
    <property type="entry name" value="Mannose-binding lectins"/>
    <property type="match status" value="5"/>
</dbReference>
<feature type="domain" description="Jacalin-type lectin" evidence="4">
    <location>
        <begin position="385"/>
        <end position="528"/>
    </location>
</feature>
<evidence type="ECO:0000313" key="6">
    <source>
        <dbReference type="Proteomes" id="UP000467841"/>
    </source>
</evidence>
<feature type="region of interest" description="Disordered" evidence="3">
    <location>
        <begin position="120"/>
        <end position="255"/>
    </location>
</feature>
<sequence length="840" mass="88132">MSWDDGKHAKVSSVKLTHDDVIRSIEVEYDGTNLKSQPRGTAGAKSDGFTLALDEYITELTGYYKTVFSGDVITALTFKTNKKTYGPYGNKTRHFFSVNAPSGNQIAGFLGTSGDSLNSIDVHFAPVPPPGSIKPKPDGPGTNTGDGGSKTDGSGTNAGDGGSKTDGSGTNTGDGGSKTDGSGTNTGDGGSKTDGSGTNTGDGGSKTDGSGTNTGDGGSKTDGSGTGTNTGDGGSQNGGAEKTGPVGGEKGDAFDDGVSDGVKKITVAADHNSITYIKIEYVKDGKSETREHGTNRGEVKEFTVNHPNEYIISVGGSYNHIFSDDTTLVTSLYFTLSNGRTSPKFGKTAGDEFLLEGNKKDAKLIGLHGRAGYAIDAIGAHFETSKKVGPVGGEKGVTFDDSGFDGIKKVTVAADEFSVTYIKIEYVKNGKSEIREHGTNRGESKEFTVNYPKENIIVVGGSYDHIFTYDTTLVTSLYFTLSNGRTSPKFGKTSGTDFHFKGENGEKVLGLHGRGGHAIDAIGAHFEMSSKTVEPGTNPGDSSSKPDGTGNTGPVGGDKGDTFDDIGFDGVRKVSVAADEYSVTYIKIEYAKNGKFETVEHGTNRGELKEFSVDYPKENIVAVGGSYDHIFTYDTTLVTSLYFTLSNGRTSPKFGKTSGTEFSFKGENGATLVGLHGRGGHAIDAIGAHFKTASVGPEKVEPQGGKGGNQWDDGADHDGVVKIHVAAGGLGIENIKFDYVKNGESKEGSLHGVKARAFPSTIVINHPNEYLVSVEGWFDSSNVIQGIQFKTNTKTSEYYGYEFGGDGTKFSLQVKDKKIIGFLGFAGSHLNSLGAYFAPI</sequence>
<reference evidence="5" key="1">
    <citation type="submission" date="2020-01" db="EMBL/GenBank/DDBJ databases">
        <authorList>
            <person name="Mishra B."/>
        </authorList>
    </citation>
    <scope>NUCLEOTIDE SEQUENCE [LARGE SCALE GENOMIC DNA]</scope>
</reference>
<dbReference type="CDD" id="cd09612">
    <property type="entry name" value="Jacalin"/>
    <property type="match status" value="5"/>
</dbReference>
<feature type="region of interest" description="Disordered" evidence="3">
    <location>
        <begin position="530"/>
        <end position="561"/>
    </location>
</feature>
<organism evidence="5 6">
    <name type="scientific">Microthlaspi erraticum</name>
    <dbReference type="NCBI Taxonomy" id="1685480"/>
    <lineage>
        <taxon>Eukaryota</taxon>
        <taxon>Viridiplantae</taxon>
        <taxon>Streptophyta</taxon>
        <taxon>Embryophyta</taxon>
        <taxon>Tracheophyta</taxon>
        <taxon>Spermatophyta</taxon>
        <taxon>Magnoliopsida</taxon>
        <taxon>eudicotyledons</taxon>
        <taxon>Gunneridae</taxon>
        <taxon>Pentapetalae</taxon>
        <taxon>rosids</taxon>
        <taxon>malvids</taxon>
        <taxon>Brassicales</taxon>
        <taxon>Brassicaceae</taxon>
        <taxon>Coluteocarpeae</taxon>
        <taxon>Microthlaspi</taxon>
    </lineage>
</organism>
<feature type="compositionally biased region" description="Gly residues" evidence="3">
    <location>
        <begin position="142"/>
        <end position="237"/>
    </location>
</feature>
<dbReference type="OrthoDB" id="1096374at2759"/>
<dbReference type="Proteomes" id="UP000467841">
    <property type="component" value="Unassembled WGS sequence"/>
</dbReference>
<name>A0A6D2JJQ7_9BRAS</name>
<evidence type="ECO:0000256" key="1">
    <source>
        <dbReference type="ARBA" id="ARBA00006568"/>
    </source>
</evidence>
<dbReference type="InterPro" id="IPR001229">
    <property type="entry name" value="Jacalin-like_lectin_dom"/>
</dbReference>
<dbReference type="SMART" id="SM00915">
    <property type="entry name" value="Jacalin"/>
    <property type="match status" value="5"/>
</dbReference>
<dbReference type="EMBL" id="CACVBM020001223">
    <property type="protein sequence ID" value="CAA7040119.1"/>
    <property type="molecule type" value="Genomic_DNA"/>
</dbReference>
<evidence type="ECO:0000256" key="2">
    <source>
        <dbReference type="ARBA" id="ARBA00022734"/>
    </source>
</evidence>
<comment type="caution">
    <text evidence="5">The sequence shown here is derived from an EMBL/GenBank/DDBJ whole genome shotgun (WGS) entry which is preliminary data.</text>
</comment>
<feature type="domain" description="Jacalin-type lectin" evidence="4">
    <location>
        <begin position="549"/>
        <end position="692"/>
    </location>
</feature>
<feature type="domain" description="Jacalin-type lectin" evidence="4">
    <location>
        <begin position="1"/>
        <end position="126"/>
    </location>
</feature>
<dbReference type="GO" id="GO:0030246">
    <property type="term" value="F:carbohydrate binding"/>
    <property type="evidence" value="ECO:0007669"/>
    <property type="project" value="UniProtKB-KW"/>
</dbReference>
<evidence type="ECO:0000313" key="5">
    <source>
        <dbReference type="EMBL" id="CAA7040119.1"/>
    </source>
</evidence>
<dbReference type="InterPro" id="IPR033734">
    <property type="entry name" value="Jacalin-like_lectin_dom_plant"/>
</dbReference>
<gene>
    <name evidence="5" type="ORF">MERR_LOCUS27354</name>
</gene>
<evidence type="ECO:0000259" key="4">
    <source>
        <dbReference type="PROSITE" id="PS51752"/>
    </source>
</evidence>
<keyword evidence="6" id="KW-1185">Reference proteome</keyword>
<comment type="similarity">
    <text evidence="1">Belongs to the jacalin lectin family.</text>
</comment>
<dbReference type="Pfam" id="PF01419">
    <property type="entry name" value="Jacalin"/>
    <property type="match status" value="5"/>
</dbReference>
<evidence type="ECO:0000256" key="3">
    <source>
        <dbReference type="SAM" id="MobiDB-lite"/>
    </source>
</evidence>
<protein>
    <recommendedName>
        <fullName evidence="4">Jacalin-type lectin domain-containing protein</fullName>
    </recommendedName>
</protein>
<dbReference type="InterPro" id="IPR036404">
    <property type="entry name" value="Jacalin-like_lectin_dom_sf"/>
</dbReference>
<dbReference type="AlphaFoldDB" id="A0A6D2JJQ7"/>
<feature type="domain" description="Jacalin-type lectin" evidence="4">
    <location>
        <begin position="697"/>
        <end position="839"/>
    </location>
</feature>
<proteinExistence type="inferred from homology"/>
<dbReference type="FunFam" id="2.100.10.30:FF:000001">
    <property type="entry name" value="Jacalin-related lectin 33"/>
    <property type="match status" value="4"/>
</dbReference>
<dbReference type="Gene3D" id="2.100.10.30">
    <property type="entry name" value="Jacalin-like lectin domain"/>
    <property type="match status" value="5"/>
</dbReference>
<dbReference type="PROSITE" id="PS51752">
    <property type="entry name" value="JACALIN_LECTIN"/>
    <property type="match status" value="5"/>
</dbReference>